<protein>
    <recommendedName>
        <fullName evidence="1">Protein kinase domain-containing protein</fullName>
    </recommendedName>
</protein>
<organism evidence="2 3">
    <name type="scientific">Fusarium mangiferae</name>
    <name type="common">Mango malformation disease fungus</name>
    <dbReference type="NCBI Taxonomy" id="192010"/>
    <lineage>
        <taxon>Eukaryota</taxon>
        <taxon>Fungi</taxon>
        <taxon>Dikarya</taxon>
        <taxon>Ascomycota</taxon>
        <taxon>Pezizomycotina</taxon>
        <taxon>Sordariomycetes</taxon>
        <taxon>Hypocreomycetidae</taxon>
        <taxon>Hypocreales</taxon>
        <taxon>Nectriaceae</taxon>
        <taxon>Fusarium</taxon>
        <taxon>Fusarium fujikuroi species complex</taxon>
    </lineage>
</organism>
<keyword evidence="3" id="KW-1185">Reference proteome</keyword>
<dbReference type="SUPFAM" id="SSF56112">
    <property type="entry name" value="Protein kinase-like (PK-like)"/>
    <property type="match status" value="1"/>
</dbReference>
<dbReference type="Pfam" id="PF00069">
    <property type="entry name" value="Pkinase"/>
    <property type="match status" value="1"/>
</dbReference>
<gene>
    <name evidence="2" type="ORF">FMAN_11893</name>
</gene>
<sequence>MTDLKTELGDLGKTPREKYKYYGNGLVPVESLCVDLGKLLRDYGVEGINGRFWTDKLLRHILNRGRIKTELERPEHGFDYPEVDKYVDKIHPPEVELSADYTPPGAFLKVFALLALQERCHDIRHFINAGFNDQQLPIRIENNTVYRVAGPNLPIPCFEGWKTSEKEYFESYQWRVDTPYFSSTVDEPLKVHYLHKDACKPWRRSRETPSDPHDDVSDNMGTFGIVTRVDIHPTSHSYQQLLASINLDCTKFAIKTLHTTSHDDESKFQEEWKMLKLFNGLKHPHLVTALCAFQCAEERGFIFPSAICDLSEYLERREPPRDHKATIWLSNQLLGLIGALQTIHDPKHVDQGVASGYGRHGDIKCDNILCFKKSGVEEEIVLVISDFGLSTLNSAKSRSNIPNQRVPPVPGYCPPECKIEGGTISKAFDIWTMGCLFLELITWFLGGPRCVEEFDDARTTMSINGANNNVFFSFSRRHHKESYAVQVKAEVVEWIIKLHQHPYCSEFLHDALDIISKEMIVVIVQGRSRSSSRQILNAFQKLSSRCAMKKGYVIGNPWNADKAETVGNSIRKDNVAVDAIPR</sequence>
<dbReference type="Gene3D" id="3.30.200.20">
    <property type="entry name" value="Phosphorylase Kinase, domain 1"/>
    <property type="match status" value="1"/>
</dbReference>
<dbReference type="GeneID" id="65091143"/>
<dbReference type="EMBL" id="FCQH01000018">
    <property type="protein sequence ID" value="CVL06797.1"/>
    <property type="molecule type" value="Genomic_DNA"/>
</dbReference>
<dbReference type="VEuPathDB" id="FungiDB:FMAN_11893"/>
<dbReference type="Gene3D" id="1.10.510.10">
    <property type="entry name" value="Transferase(Phosphotransferase) domain 1"/>
    <property type="match status" value="1"/>
</dbReference>
<dbReference type="GO" id="GO:0005524">
    <property type="term" value="F:ATP binding"/>
    <property type="evidence" value="ECO:0007669"/>
    <property type="project" value="InterPro"/>
</dbReference>
<evidence type="ECO:0000313" key="3">
    <source>
        <dbReference type="Proteomes" id="UP000184255"/>
    </source>
</evidence>
<dbReference type="PANTHER" id="PTHR24359:SF37">
    <property type="entry name" value="PROTEIN KINASE DOMAIN-CONTAINING PROTEIN"/>
    <property type="match status" value="1"/>
</dbReference>
<comment type="caution">
    <text evidence="2">The sequence shown here is derived from an EMBL/GenBank/DDBJ whole genome shotgun (WGS) entry which is preliminary data.</text>
</comment>
<name>A0A1L7UGE3_FUSMA</name>
<dbReference type="RefSeq" id="XP_041690078.1">
    <property type="nucleotide sequence ID" value="XM_041824616.1"/>
</dbReference>
<reference evidence="3" key="1">
    <citation type="journal article" date="2016" name="Genome Biol. Evol.">
        <title>Comparative 'omics' of the Fusarium fujikuroi species complex highlights differences in genetic potential and metabolite synthesis.</title>
        <authorList>
            <person name="Niehaus E.-M."/>
            <person name="Muensterkoetter M."/>
            <person name="Proctor R.H."/>
            <person name="Brown D.W."/>
            <person name="Sharon A."/>
            <person name="Idan Y."/>
            <person name="Oren-Young L."/>
            <person name="Sieber C.M."/>
            <person name="Novak O."/>
            <person name="Pencik A."/>
            <person name="Tarkowska D."/>
            <person name="Hromadova K."/>
            <person name="Freeman S."/>
            <person name="Maymon M."/>
            <person name="Elazar M."/>
            <person name="Youssef S.A."/>
            <person name="El-Shabrawy E.S.M."/>
            <person name="Shalaby A.B.A."/>
            <person name="Houterman P."/>
            <person name="Brock N.L."/>
            <person name="Burkhardt I."/>
            <person name="Tsavkelova E.A."/>
            <person name="Dickschat J.S."/>
            <person name="Galuszka P."/>
            <person name="Gueldener U."/>
            <person name="Tudzynski B."/>
        </authorList>
    </citation>
    <scope>NUCLEOTIDE SEQUENCE [LARGE SCALE GENOMIC DNA]</scope>
    <source>
        <strain evidence="3">MRC7560</strain>
    </source>
</reference>
<proteinExistence type="predicted"/>
<accession>A0A1L7UGE3</accession>
<evidence type="ECO:0000259" key="1">
    <source>
        <dbReference type="PROSITE" id="PS50011"/>
    </source>
</evidence>
<dbReference type="InterPro" id="IPR011009">
    <property type="entry name" value="Kinase-like_dom_sf"/>
</dbReference>
<feature type="domain" description="Protein kinase" evidence="1">
    <location>
        <begin position="212"/>
        <end position="542"/>
    </location>
</feature>
<dbReference type="SMART" id="SM00220">
    <property type="entry name" value="S_TKc"/>
    <property type="match status" value="1"/>
</dbReference>
<dbReference type="CDD" id="cd00180">
    <property type="entry name" value="PKc"/>
    <property type="match status" value="1"/>
</dbReference>
<dbReference type="InterPro" id="IPR000719">
    <property type="entry name" value="Prot_kinase_dom"/>
</dbReference>
<evidence type="ECO:0000313" key="2">
    <source>
        <dbReference type="EMBL" id="CVL06797.1"/>
    </source>
</evidence>
<dbReference type="AlphaFoldDB" id="A0A1L7UGE3"/>
<dbReference type="Proteomes" id="UP000184255">
    <property type="component" value="Unassembled WGS sequence"/>
</dbReference>
<dbReference type="GO" id="GO:0004674">
    <property type="term" value="F:protein serine/threonine kinase activity"/>
    <property type="evidence" value="ECO:0007669"/>
    <property type="project" value="TreeGrafter"/>
</dbReference>
<dbReference type="PANTHER" id="PTHR24359">
    <property type="entry name" value="SERINE/THREONINE-PROTEIN KINASE SBK1"/>
    <property type="match status" value="1"/>
</dbReference>
<dbReference type="PROSITE" id="PS50011">
    <property type="entry name" value="PROTEIN_KINASE_DOM"/>
    <property type="match status" value="1"/>
</dbReference>